<dbReference type="PROSITE" id="PS50878">
    <property type="entry name" value="RT_POL"/>
    <property type="match status" value="1"/>
</dbReference>
<dbReference type="Proteomes" id="UP001176940">
    <property type="component" value="Unassembled WGS sequence"/>
</dbReference>
<organism evidence="3 4">
    <name type="scientific">Ranitomeya imitator</name>
    <name type="common">mimic poison frog</name>
    <dbReference type="NCBI Taxonomy" id="111125"/>
    <lineage>
        <taxon>Eukaryota</taxon>
        <taxon>Metazoa</taxon>
        <taxon>Chordata</taxon>
        <taxon>Craniata</taxon>
        <taxon>Vertebrata</taxon>
        <taxon>Euteleostomi</taxon>
        <taxon>Amphibia</taxon>
        <taxon>Batrachia</taxon>
        <taxon>Anura</taxon>
        <taxon>Neobatrachia</taxon>
        <taxon>Hyloidea</taxon>
        <taxon>Dendrobatidae</taxon>
        <taxon>Dendrobatinae</taxon>
        <taxon>Ranitomeya</taxon>
    </lineage>
</organism>
<dbReference type="Pfam" id="PF26215">
    <property type="entry name" value="HTH_animal"/>
    <property type="match status" value="1"/>
</dbReference>
<protein>
    <recommendedName>
        <fullName evidence="2">Reverse transcriptase domain-containing protein</fullName>
    </recommendedName>
</protein>
<dbReference type="Pfam" id="PF00078">
    <property type="entry name" value="RVT_1"/>
    <property type="match status" value="1"/>
</dbReference>
<gene>
    <name evidence="3" type="ORF">RIMI_LOCUS405457</name>
</gene>
<dbReference type="InterPro" id="IPR000477">
    <property type="entry name" value="RT_dom"/>
</dbReference>
<feature type="domain" description="Reverse transcriptase" evidence="2">
    <location>
        <begin position="325"/>
        <end position="599"/>
    </location>
</feature>
<feature type="region of interest" description="Disordered" evidence="1">
    <location>
        <begin position="53"/>
        <end position="79"/>
    </location>
</feature>
<dbReference type="EMBL" id="CAUEEQ010000466">
    <property type="protein sequence ID" value="CAJ0917029.1"/>
    <property type="molecule type" value="Genomic_DNA"/>
</dbReference>
<dbReference type="PANTHER" id="PTHR21301:SF13">
    <property type="match status" value="1"/>
</dbReference>
<evidence type="ECO:0000313" key="3">
    <source>
        <dbReference type="EMBL" id="CAJ0917029.1"/>
    </source>
</evidence>
<sequence>MSKESLESWFKELGKDVNKWEEDVSGGKLKKFIRDNKDYEMCRVYKWQQRKTEIPSQQSGTDISDASSVSGSESGRSSNEIAYGRDFHLRSGRRKYADIFHKPKGQKKARDNMKVINLSKYVLTDSQIGLLEKGLTFSPSSLLDPFTAIKDLNLFARKIILKKLHFKPTGCDQTVSTTIEDSEVVEILESLEAEQQEASIVPSKLFVKSKNFPALNLCPAVEVFTRLVSNEIHTMAKSQRYRDNLTKEARLALDQLKNLEDVVYKPADKGGNLVVWPVDMYVRQANKLLKNETCYKRLVANPTTLFQQQLVVILERAYDDGLITKTFLDRVRDYQPKLATFYLIPKVHKNALDPPGRPIVAGIGGLCEIVADVVDYFLKPIVSTLPSFIRDTTQALQRIDQLQLEENQMLVTADIESLYTSIRHDDGLAATAWFLQTSNIESRLADLILTLLEFVLRHNVFIFDNNIYLQLQGTAMGASCAPSYANLFLGAWERDIFLGDGIVEMGQVQSWMRYIDDVMFVWEGNQEGLETLMRKLNNNNINVKLTFKSGRSLEFLDIWVETASDGSVHTDVFRKPTSTNSYLHAKSSHPENTIRGIPIGQFLRVRRICSNDILFEKQCEELTTRFEDRGYSRRMIRRGYRRAKTTTRNELLYNNEVKEKKDDKQVRFISTYNGQWKNLRDLINRHWKVLLTDPVLKQCLPRTPQCVARRSSNVKDLLVHSHFNPKSHSMGSVLSPGFFPCGLCKACLNLDKSKHFCNADGTKRYDIRKHLTCSSKLIIYQAVCPCGKIYIGMTTREFKLRVREHILDIEKAVHARDDTVLKSLPRHFKRYHSCKSRGLRFKAIDQLDLGVRGGDSGKMLAQLECRWIFRLGALSPGGLNESMGFSAFL</sequence>
<evidence type="ECO:0000256" key="1">
    <source>
        <dbReference type="SAM" id="MobiDB-lite"/>
    </source>
</evidence>
<name>A0ABN9KRU6_9NEOB</name>
<comment type="caution">
    <text evidence="3">The sequence shown here is derived from an EMBL/GenBank/DDBJ whole genome shotgun (WGS) entry which is preliminary data.</text>
</comment>
<reference evidence="3" key="1">
    <citation type="submission" date="2023-07" db="EMBL/GenBank/DDBJ databases">
        <authorList>
            <person name="Stuckert A."/>
        </authorList>
    </citation>
    <scope>NUCLEOTIDE SEQUENCE</scope>
</reference>
<dbReference type="InterPro" id="IPR058912">
    <property type="entry name" value="HTH_animal"/>
</dbReference>
<accession>A0ABN9KRU6</accession>
<keyword evidence="4" id="KW-1185">Reference proteome</keyword>
<dbReference type="PANTHER" id="PTHR21301">
    <property type="entry name" value="REVERSE TRANSCRIPTASE"/>
    <property type="match status" value="1"/>
</dbReference>
<evidence type="ECO:0000259" key="2">
    <source>
        <dbReference type="PROSITE" id="PS50878"/>
    </source>
</evidence>
<evidence type="ECO:0000313" key="4">
    <source>
        <dbReference type="Proteomes" id="UP001176940"/>
    </source>
</evidence>
<proteinExistence type="predicted"/>
<feature type="compositionally biased region" description="Low complexity" evidence="1">
    <location>
        <begin position="64"/>
        <end position="78"/>
    </location>
</feature>